<dbReference type="AlphaFoldDB" id="A0A348WMD4"/>
<feature type="transmembrane region" description="Helical" evidence="1">
    <location>
        <begin position="18"/>
        <end position="41"/>
    </location>
</feature>
<reference evidence="2 3" key="1">
    <citation type="journal article" date="2018" name="Nat. Biotechnol.">
        <title>A standardized bacterial taxonomy based on genome phylogeny substantially revises the tree of life.</title>
        <authorList>
            <person name="Parks D.H."/>
            <person name="Chuvochina M."/>
            <person name="Waite D.W."/>
            <person name="Rinke C."/>
            <person name="Skarshewski A."/>
            <person name="Chaumeil P.A."/>
            <person name="Hugenholtz P."/>
        </authorList>
    </citation>
    <scope>NUCLEOTIDE SEQUENCE [LARGE SCALE GENOMIC DNA]</scope>
    <source>
        <strain evidence="2">UBA9360</strain>
    </source>
</reference>
<dbReference type="EMBL" id="DMUP01000060">
    <property type="protein sequence ID" value="HAR55696.1"/>
    <property type="molecule type" value="Genomic_DNA"/>
</dbReference>
<keyword evidence="1" id="KW-1133">Transmembrane helix</keyword>
<organism evidence="2 3">
    <name type="scientific">Idiomarina baltica</name>
    <dbReference type="NCBI Taxonomy" id="190892"/>
    <lineage>
        <taxon>Bacteria</taxon>
        <taxon>Pseudomonadati</taxon>
        <taxon>Pseudomonadota</taxon>
        <taxon>Gammaproteobacteria</taxon>
        <taxon>Alteromonadales</taxon>
        <taxon>Idiomarinaceae</taxon>
        <taxon>Idiomarina</taxon>
    </lineage>
</organism>
<accession>A0A348WMD4</accession>
<proteinExistence type="predicted"/>
<evidence type="ECO:0000256" key="1">
    <source>
        <dbReference type="SAM" id="Phobius"/>
    </source>
</evidence>
<keyword evidence="1" id="KW-0812">Transmembrane</keyword>
<feature type="non-terminal residue" evidence="2">
    <location>
        <position position="1"/>
    </location>
</feature>
<sequence length="49" mass="5581">EALAGEAKGRNRPNQVRYWCRITLLWSSLFAAGYSLVFWLLGQQIIGLI</sequence>
<evidence type="ECO:0000313" key="2">
    <source>
        <dbReference type="EMBL" id="HAR55696.1"/>
    </source>
</evidence>
<protein>
    <submittedName>
        <fullName evidence="2">MATE family efflux transporter</fullName>
    </submittedName>
</protein>
<dbReference type="Proteomes" id="UP000262878">
    <property type="component" value="Unassembled WGS sequence"/>
</dbReference>
<feature type="non-terminal residue" evidence="2">
    <location>
        <position position="49"/>
    </location>
</feature>
<name>A0A348WMD4_9GAMM</name>
<keyword evidence="1" id="KW-0472">Membrane</keyword>
<evidence type="ECO:0000313" key="3">
    <source>
        <dbReference type="Proteomes" id="UP000262878"/>
    </source>
</evidence>
<comment type="caution">
    <text evidence="2">The sequence shown here is derived from an EMBL/GenBank/DDBJ whole genome shotgun (WGS) entry which is preliminary data.</text>
</comment>
<gene>
    <name evidence="2" type="ORF">DCR58_02795</name>
</gene>